<dbReference type="GO" id="GO:1990189">
    <property type="term" value="F:protein N-terminal-serine acetyltransferase activity"/>
    <property type="evidence" value="ECO:0007669"/>
    <property type="project" value="TreeGrafter"/>
</dbReference>
<evidence type="ECO:0000256" key="2">
    <source>
        <dbReference type="ARBA" id="ARBA00023315"/>
    </source>
</evidence>
<accession>A0A4Z1SMZ4</accession>
<dbReference type="Gene3D" id="3.40.630.30">
    <property type="match status" value="1"/>
</dbReference>
<dbReference type="AlphaFoldDB" id="A0A4Z1SMZ4"/>
<keyword evidence="2" id="KW-0012">Acyltransferase</keyword>
<keyword evidence="1 5" id="KW-0808">Transferase</keyword>
<comment type="caution">
    <text evidence="5">The sequence shown here is derived from an EMBL/GenBank/DDBJ whole genome shotgun (WGS) entry which is preliminary data.</text>
</comment>
<dbReference type="Proteomes" id="UP000315496">
    <property type="component" value="Chromosome 4"/>
</dbReference>
<dbReference type="PROSITE" id="PS51186">
    <property type="entry name" value="GNAT"/>
    <property type="match status" value="1"/>
</dbReference>
<keyword evidence="6" id="KW-1185">Reference proteome</keyword>
<dbReference type="InterPro" id="IPR045047">
    <property type="entry name" value="Ard1-like"/>
</dbReference>
<evidence type="ECO:0000313" key="5">
    <source>
        <dbReference type="EMBL" id="TNJ27102.1"/>
    </source>
</evidence>
<protein>
    <submittedName>
        <fullName evidence="5">Putative N-terminal acetyltransferase complex ARD1 subunit</fullName>
    </submittedName>
</protein>
<evidence type="ECO:0000256" key="1">
    <source>
        <dbReference type="ARBA" id="ARBA00022679"/>
    </source>
</evidence>
<dbReference type="VEuPathDB" id="GiardiaDB:GMRT_12818"/>
<evidence type="ECO:0000313" key="6">
    <source>
        <dbReference type="Proteomes" id="UP000315496"/>
    </source>
</evidence>
<reference evidence="5 6" key="1">
    <citation type="submission" date="2019-05" db="EMBL/GenBank/DDBJ databases">
        <title>The compact genome of Giardia muris reveals important steps in the evolution of intestinal protozoan parasites.</title>
        <authorList>
            <person name="Xu F."/>
            <person name="Jimenez-Gonzalez A."/>
            <person name="Einarsson E."/>
            <person name="Astvaldsson A."/>
            <person name="Peirasmaki D."/>
            <person name="Eckmann L."/>
            <person name="Andersson J.O."/>
            <person name="Svard S.G."/>
            <person name="Jerlstrom-Hultqvist J."/>
        </authorList>
    </citation>
    <scope>NUCLEOTIDE SEQUENCE [LARGE SCALE GENOMIC DNA]</scope>
    <source>
        <strain evidence="5 6">Roberts-Thomson</strain>
    </source>
</reference>
<dbReference type="SUPFAM" id="SSF55729">
    <property type="entry name" value="Acyl-CoA N-acyltransferases (Nat)"/>
    <property type="match status" value="1"/>
</dbReference>
<proteinExistence type="inferred from homology"/>
<dbReference type="InterPro" id="IPR016181">
    <property type="entry name" value="Acyl_CoA_acyltransferase"/>
</dbReference>
<sequence length="204" mass="22914">MFCIRRAECGDFPAIQRCNLACLPENYPLKYFLQHALKWPQLTYLCETMDGVVGYAMGKLDDEEDPVKAHGHITSVAVRRDWRGLGIAEALMQQVLGEMRSTYGVTSCKLNVRVSNAGAQRLYKDRLGFTVEKVDRVYFQDHEDSQFLTCELPLSKGLRPIIACFLNAAETEVLVDDLVLNPEGSYSGPEVDAEQLGRYTLEGV</sequence>
<dbReference type="Pfam" id="PF00583">
    <property type="entry name" value="Acetyltransf_1"/>
    <property type="match status" value="1"/>
</dbReference>
<gene>
    <name evidence="5" type="ORF">GMRT_12818</name>
</gene>
<dbReference type="EMBL" id="VDLU01000004">
    <property type="protein sequence ID" value="TNJ27102.1"/>
    <property type="molecule type" value="Genomic_DNA"/>
</dbReference>
<name>A0A4Z1SMZ4_GIAMU</name>
<comment type="similarity">
    <text evidence="3">Belongs to the acetyltransferase family. ARD1 subfamily.</text>
</comment>
<dbReference type="PANTHER" id="PTHR23091:SF4">
    <property type="entry name" value="N-TERMINAL AMINO-ACID N(ALPHA)-ACETYLTRANSFERASE NATA"/>
    <property type="match status" value="1"/>
</dbReference>
<dbReference type="OrthoDB" id="25586at2759"/>
<dbReference type="GO" id="GO:0031415">
    <property type="term" value="C:NatA complex"/>
    <property type="evidence" value="ECO:0007669"/>
    <property type="project" value="InterPro"/>
</dbReference>
<dbReference type="GO" id="GO:1990190">
    <property type="term" value="F:protein-N-terminal-glutamate acetyltransferase activity"/>
    <property type="evidence" value="ECO:0007669"/>
    <property type="project" value="TreeGrafter"/>
</dbReference>
<evidence type="ECO:0000259" key="4">
    <source>
        <dbReference type="PROSITE" id="PS51186"/>
    </source>
</evidence>
<dbReference type="InterPro" id="IPR000182">
    <property type="entry name" value="GNAT_dom"/>
</dbReference>
<dbReference type="PANTHER" id="PTHR23091">
    <property type="entry name" value="N-TERMINAL ACETYLTRANSFERASE"/>
    <property type="match status" value="1"/>
</dbReference>
<evidence type="ECO:0000256" key="3">
    <source>
        <dbReference type="ARBA" id="ARBA00025786"/>
    </source>
</evidence>
<feature type="domain" description="N-acetyltransferase" evidence="4">
    <location>
        <begin position="2"/>
        <end position="159"/>
    </location>
</feature>
<organism evidence="5 6">
    <name type="scientific">Giardia muris</name>
    <dbReference type="NCBI Taxonomy" id="5742"/>
    <lineage>
        <taxon>Eukaryota</taxon>
        <taxon>Metamonada</taxon>
        <taxon>Diplomonadida</taxon>
        <taxon>Hexamitidae</taxon>
        <taxon>Giardiinae</taxon>
        <taxon>Giardia</taxon>
    </lineage>
</organism>
<dbReference type="CDD" id="cd04301">
    <property type="entry name" value="NAT_SF"/>
    <property type="match status" value="1"/>
</dbReference>